<dbReference type="InterPro" id="IPR036390">
    <property type="entry name" value="WH_DNA-bd_sf"/>
</dbReference>
<dbReference type="PANTHER" id="PTHR33204">
    <property type="entry name" value="TRANSCRIPTIONAL REGULATOR, MARR FAMILY"/>
    <property type="match status" value="1"/>
</dbReference>
<feature type="domain" description="HTH hxlR-type" evidence="4">
    <location>
        <begin position="13"/>
        <end position="105"/>
    </location>
</feature>
<dbReference type="Gene3D" id="1.10.10.10">
    <property type="entry name" value="Winged helix-like DNA-binding domain superfamily/Winged helix DNA-binding domain"/>
    <property type="match status" value="1"/>
</dbReference>
<evidence type="ECO:0000256" key="3">
    <source>
        <dbReference type="ARBA" id="ARBA00023163"/>
    </source>
</evidence>
<evidence type="ECO:0000256" key="2">
    <source>
        <dbReference type="ARBA" id="ARBA00023125"/>
    </source>
</evidence>
<protein>
    <submittedName>
        <fullName evidence="5">Transcriptional regulator</fullName>
    </submittedName>
</protein>
<dbReference type="RefSeq" id="WP_097145048.1">
    <property type="nucleotide sequence ID" value="NZ_OBEA01000002.1"/>
</dbReference>
<evidence type="ECO:0000259" key="4">
    <source>
        <dbReference type="PROSITE" id="PS51118"/>
    </source>
</evidence>
<keyword evidence="3" id="KW-0804">Transcription</keyword>
<keyword evidence="2" id="KW-0238">DNA-binding</keyword>
<proteinExistence type="predicted"/>
<organism evidence="5 6">
    <name type="scientific">Pseudooceanicola antarcticus</name>
    <dbReference type="NCBI Taxonomy" id="1247613"/>
    <lineage>
        <taxon>Bacteria</taxon>
        <taxon>Pseudomonadati</taxon>
        <taxon>Pseudomonadota</taxon>
        <taxon>Alphaproteobacteria</taxon>
        <taxon>Rhodobacterales</taxon>
        <taxon>Paracoccaceae</taxon>
        <taxon>Pseudooceanicola</taxon>
    </lineage>
</organism>
<evidence type="ECO:0000256" key="1">
    <source>
        <dbReference type="ARBA" id="ARBA00023015"/>
    </source>
</evidence>
<dbReference type="EMBL" id="PGTD01000016">
    <property type="protein sequence ID" value="PJE28860.1"/>
    <property type="molecule type" value="Genomic_DNA"/>
</dbReference>
<evidence type="ECO:0000313" key="6">
    <source>
        <dbReference type="Proteomes" id="UP000231702"/>
    </source>
</evidence>
<reference evidence="5 6" key="1">
    <citation type="journal article" date="2018" name="Int. J. Syst. Evol. Microbiol.">
        <title>Pseudooceanicola lipolyticus sp. nov., a marine alphaproteobacterium, reclassification of Oceanicola flagellatus as Pseudooceanicola flagellatus comb. nov. and emended description of the genus Pseudooceanicola.</title>
        <authorList>
            <person name="Huang M.-M."/>
            <person name="Guo L.-L."/>
            <person name="Wu Y.-H."/>
            <person name="Lai Q.-L."/>
            <person name="Shao Z.-Z."/>
            <person name="Wang C.-S."/>
            <person name="Wu M."/>
            <person name="Xu X.-W."/>
        </authorList>
    </citation>
    <scope>NUCLEOTIDE SEQUENCE [LARGE SCALE GENOMIC DNA]</scope>
    <source>
        <strain evidence="5 6">Ar-45</strain>
    </source>
</reference>
<dbReference type="Proteomes" id="UP000231702">
    <property type="component" value="Unassembled WGS sequence"/>
</dbReference>
<dbReference type="PANTHER" id="PTHR33204:SF37">
    <property type="entry name" value="HTH-TYPE TRANSCRIPTIONAL REGULATOR YODB"/>
    <property type="match status" value="1"/>
</dbReference>
<sequence length="113" mass="12511">MPGQPVRGSKSGAPIMALFDLLGRQWAMGVLWILSENGPCTFRRLQKHCETISPAALNTRLKELQAAGFINRVDAGYALTELGLRLYRHLVPLGDFGKAWAKYLDALDTEPDI</sequence>
<keyword evidence="1" id="KW-0805">Transcription regulation</keyword>
<accession>A0ABX4MQF8</accession>
<dbReference type="PROSITE" id="PS51118">
    <property type="entry name" value="HTH_HXLR"/>
    <property type="match status" value="1"/>
</dbReference>
<dbReference type="InterPro" id="IPR036388">
    <property type="entry name" value="WH-like_DNA-bd_sf"/>
</dbReference>
<dbReference type="InterPro" id="IPR002577">
    <property type="entry name" value="HTH_HxlR"/>
</dbReference>
<evidence type="ECO:0000313" key="5">
    <source>
        <dbReference type="EMBL" id="PJE28860.1"/>
    </source>
</evidence>
<dbReference type="SUPFAM" id="SSF46785">
    <property type="entry name" value="Winged helix' DNA-binding domain"/>
    <property type="match status" value="1"/>
</dbReference>
<comment type="caution">
    <text evidence="5">The sequence shown here is derived from an EMBL/GenBank/DDBJ whole genome shotgun (WGS) entry which is preliminary data.</text>
</comment>
<dbReference type="Pfam" id="PF01638">
    <property type="entry name" value="HxlR"/>
    <property type="match status" value="1"/>
</dbReference>
<gene>
    <name evidence="5" type="ORF">CVM39_10385</name>
</gene>
<name>A0ABX4MQF8_9RHOB</name>
<keyword evidence="6" id="KW-1185">Reference proteome</keyword>